<evidence type="ECO:0000256" key="1">
    <source>
        <dbReference type="PROSITE-ProRule" id="PRU10141"/>
    </source>
</evidence>
<organism evidence="3 4">
    <name type="scientific">Bacillus swezeyi</name>
    <dbReference type="NCBI Taxonomy" id="1925020"/>
    <lineage>
        <taxon>Bacteria</taxon>
        <taxon>Bacillati</taxon>
        <taxon>Bacillota</taxon>
        <taxon>Bacilli</taxon>
        <taxon>Bacillales</taxon>
        <taxon>Bacillaceae</taxon>
        <taxon>Bacillus</taxon>
    </lineage>
</organism>
<dbReference type="InterPro" id="IPR052396">
    <property type="entry name" value="Meiotic_Drive_Suppr_Kinase"/>
</dbReference>
<dbReference type="RefSeq" id="WP_076763514.1">
    <property type="nucleotide sequence ID" value="NZ_JARMMI010000001.1"/>
</dbReference>
<keyword evidence="1" id="KW-0067">ATP-binding</keyword>
<dbReference type="SUPFAM" id="SSF56112">
    <property type="entry name" value="Protein kinase-like (PK-like)"/>
    <property type="match status" value="1"/>
</dbReference>
<proteinExistence type="predicted"/>
<dbReference type="PANTHER" id="PTHR37171:SF1">
    <property type="entry name" value="SERINE_THREONINE-PROTEIN KINASE YRZF-RELATED"/>
    <property type="match status" value="1"/>
</dbReference>
<dbReference type="InterPro" id="IPR017441">
    <property type="entry name" value="Protein_kinase_ATP_BS"/>
</dbReference>
<keyword evidence="3" id="KW-0418">Kinase</keyword>
<dbReference type="AlphaFoldDB" id="A0A1R1Q8Y3"/>
<gene>
    <name evidence="3" type="ORF">BW143_20770</name>
</gene>
<dbReference type="InterPro" id="IPR011009">
    <property type="entry name" value="Kinase-like_dom_sf"/>
</dbReference>
<keyword evidence="3" id="KW-0808">Transferase</keyword>
<dbReference type="EMBL" id="MTJL01000049">
    <property type="protein sequence ID" value="OMH98930.1"/>
    <property type="molecule type" value="Genomic_DNA"/>
</dbReference>
<reference evidence="3 4" key="1">
    <citation type="submission" date="2017-01" db="EMBL/GenBank/DDBJ databases">
        <title>Bacillus phylogenomics.</title>
        <authorList>
            <person name="Dunlap C."/>
        </authorList>
    </citation>
    <scope>NUCLEOTIDE SEQUENCE [LARGE SCALE GENOMIC DNA]</scope>
    <source>
        <strain evidence="3 4">NRRL B-41282</strain>
    </source>
</reference>
<keyword evidence="1" id="KW-0547">Nucleotide-binding</keyword>
<dbReference type="OrthoDB" id="529320at2"/>
<dbReference type="Pfam" id="PF01636">
    <property type="entry name" value="APH"/>
    <property type="match status" value="1"/>
</dbReference>
<dbReference type="Gene3D" id="1.10.510.10">
    <property type="entry name" value="Transferase(Phosphotransferase) domain 1"/>
    <property type="match status" value="1"/>
</dbReference>
<dbReference type="GO" id="GO:0005524">
    <property type="term" value="F:ATP binding"/>
    <property type="evidence" value="ECO:0007669"/>
    <property type="project" value="UniProtKB-UniRule"/>
</dbReference>
<sequence length="215" mass="25440">MTKAKTYSETVIYDTNKRFNKLVKKPDELELIGKGRSAYVFKLREQGREMALKVFFPEFKETAQREAEIYKKLSDSPYYPDIYETGHSYILMEYIKGHTFYECLNKGIRIEDEMIQEVDRALQDARLKGLNPSDIHLRNLILTPSGSVKVIDVARFSQTKACKQWEDLKSAYQILYKKSGFPQKIPKLWMETIAFLYKKNWLQKQWTARKNKFHS</sequence>
<name>A0A1R1Q8Y3_9BACI</name>
<comment type="caution">
    <text evidence="3">The sequence shown here is derived from an EMBL/GenBank/DDBJ whole genome shotgun (WGS) entry which is preliminary data.</text>
</comment>
<evidence type="ECO:0000313" key="4">
    <source>
        <dbReference type="Proteomes" id="UP000187367"/>
    </source>
</evidence>
<dbReference type="InterPro" id="IPR000719">
    <property type="entry name" value="Prot_kinase_dom"/>
</dbReference>
<accession>A0A1R1Q8Y3</accession>
<protein>
    <submittedName>
        <fullName evidence="3">Serine/threonine protein kinase</fullName>
    </submittedName>
</protein>
<dbReference type="InterPro" id="IPR002575">
    <property type="entry name" value="Aminoglycoside_PTrfase"/>
</dbReference>
<keyword evidence="3" id="KW-0723">Serine/threonine-protein kinase</keyword>
<dbReference type="PROSITE" id="PS00107">
    <property type="entry name" value="PROTEIN_KINASE_ATP"/>
    <property type="match status" value="1"/>
</dbReference>
<accession>A0A1R1RJB9</accession>
<evidence type="ECO:0000259" key="2">
    <source>
        <dbReference type="PROSITE" id="PS50011"/>
    </source>
</evidence>
<dbReference type="Proteomes" id="UP000187367">
    <property type="component" value="Unassembled WGS sequence"/>
</dbReference>
<feature type="binding site" evidence="1">
    <location>
        <position position="53"/>
    </location>
    <ligand>
        <name>ATP</name>
        <dbReference type="ChEBI" id="CHEBI:30616"/>
    </ligand>
</feature>
<dbReference type="PANTHER" id="PTHR37171">
    <property type="entry name" value="SERINE/THREONINE-PROTEIN KINASE YRZF-RELATED"/>
    <property type="match status" value="1"/>
</dbReference>
<evidence type="ECO:0000313" key="3">
    <source>
        <dbReference type="EMBL" id="OMH98930.1"/>
    </source>
</evidence>
<dbReference type="PROSITE" id="PS50011">
    <property type="entry name" value="PROTEIN_KINASE_DOM"/>
    <property type="match status" value="1"/>
</dbReference>
<dbReference type="GO" id="GO:0004674">
    <property type="term" value="F:protein serine/threonine kinase activity"/>
    <property type="evidence" value="ECO:0007669"/>
    <property type="project" value="UniProtKB-KW"/>
</dbReference>
<keyword evidence="4" id="KW-1185">Reference proteome</keyword>
<feature type="domain" description="Protein kinase" evidence="2">
    <location>
        <begin position="26"/>
        <end position="215"/>
    </location>
</feature>